<reference evidence="3" key="1">
    <citation type="journal article" date="2019" name="Int. J. Syst. Evol. Microbiol.">
        <title>The Global Catalogue of Microorganisms (GCM) 10K type strain sequencing project: providing services to taxonomists for standard genome sequencing and annotation.</title>
        <authorList>
            <consortium name="The Broad Institute Genomics Platform"/>
            <consortium name="The Broad Institute Genome Sequencing Center for Infectious Disease"/>
            <person name="Wu L."/>
            <person name="Ma J."/>
        </authorList>
    </citation>
    <scope>NUCLEOTIDE SEQUENCE [LARGE SCALE GENOMIC DNA]</scope>
    <source>
        <strain evidence="3">CCUG 59778</strain>
    </source>
</reference>
<evidence type="ECO:0000313" key="3">
    <source>
        <dbReference type="Proteomes" id="UP001595817"/>
    </source>
</evidence>
<feature type="transmembrane region" description="Helical" evidence="1">
    <location>
        <begin position="294"/>
        <end position="313"/>
    </location>
</feature>
<feature type="transmembrane region" description="Helical" evidence="1">
    <location>
        <begin position="374"/>
        <end position="400"/>
    </location>
</feature>
<keyword evidence="1" id="KW-0812">Transmembrane</keyword>
<sequence length="404" mass="44059">MEGTLIKPEDTWLLWAFLAGWAAVSIYLEQKYDWANKVSGAIIALVGALVLANLNVIPTAAPAYDVVWGYVIPLAIPLLLFQANLRKVWNESGRLLILFLISSVGTVIGVMISFFALYKFVPELDKISALMTGSYIGGSVNFAAMAGKFEPSEAMVSSAIVADNFMMALYFFVLIAIPGIPLMRRLFKAPIVERIEKEPVRNDETLAASYWKRKEISLKDIALSIGSAFVIVGVAFKVAELFGAYLPEGGAFWSIIRGILGDKYLMLTTITVLAVTLFSKFFDRLNGAQEIGTYLIYIFFVVIGTPASIPLLIKNAPLLLVFVFIIVLVNMIITFGVGKLFKFTMEEMIVASNANVGGPTTAAAMAIAKGWKELIVPAMLVGTMGYIIGNYIGSAVGYYLSNLM</sequence>
<keyword evidence="3" id="KW-1185">Reference proteome</keyword>
<keyword evidence="1" id="KW-1133">Transmembrane helix</keyword>
<feature type="transmembrane region" description="Helical" evidence="1">
    <location>
        <begin position="67"/>
        <end position="83"/>
    </location>
</feature>
<dbReference type="RefSeq" id="WP_378157113.1">
    <property type="nucleotide sequence ID" value="NZ_JBHSEC010000022.1"/>
</dbReference>
<proteinExistence type="predicted"/>
<dbReference type="InterPro" id="IPR008537">
    <property type="entry name" value="DUF819"/>
</dbReference>
<feature type="transmembrane region" description="Helical" evidence="1">
    <location>
        <begin position="40"/>
        <end position="61"/>
    </location>
</feature>
<name>A0ABV8X7B1_9LACT</name>
<feature type="transmembrane region" description="Helical" evidence="1">
    <location>
        <begin position="165"/>
        <end position="187"/>
    </location>
</feature>
<comment type="caution">
    <text evidence="2">The sequence shown here is derived from an EMBL/GenBank/DDBJ whole genome shotgun (WGS) entry which is preliminary data.</text>
</comment>
<dbReference type="EMBL" id="JBHSEC010000022">
    <property type="protein sequence ID" value="MFC4411781.1"/>
    <property type="molecule type" value="Genomic_DNA"/>
</dbReference>
<dbReference type="PANTHER" id="PTHR34289:SF8">
    <property type="entry name" value="DUF819 DOMAIN-CONTAINING PROTEIN"/>
    <property type="match status" value="1"/>
</dbReference>
<gene>
    <name evidence="2" type="ORF">ACFOZY_15430</name>
</gene>
<organism evidence="2 3">
    <name type="scientific">Chungangia koreensis</name>
    <dbReference type="NCBI Taxonomy" id="752657"/>
    <lineage>
        <taxon>Bacteria</taxon>
        <taxon>Bacillati</taxon>
        <taxon>Bacillota</taxon>
        <taxon>Bacilli</taxon>
        <taxon>Lactobacillales</taxon>
        <taxon>Chungangia</taxon>
    </lineage>
</organism>
<evidence type="ECO:0000313" key="2">
    <source>
        <dbReference type="EMBL" id="MFC4411781.1"/>
    </source>
</evidence>
<protein>
    <submittedName>
        <fullName evidence="2">DUF819 domain-containing protein</fullName>
    </submittedName>
</protein>
<evidence type="ECO:0000256" key="1">
    <source>
        <dbReference type="SAM" id="Phobius"/>
    </source>
</evidence>
<feature type="transmembrane region" description="Helical" evidence="1">
    <location>
        <begin position="95"/>
        <end position="118"/>
    </location>
</feature>
<accession>A0ABV8X7B1</accession>
<dbReference type="Proteomes" id="UP001595817">
    <property type="component" value="Unassembled WGS sequence"/>
</dbReference>
<dbReference type="Pfam" id="PF05684">
    <property type="entry name" value="DUF819"/>
    <property type="match status" value="1"/>
</dbReference>
<keyword evidence="1" id="KW-0472">Membrane</keyword>
<feature type="transmembrane region" description="Helical" evidence="1">
    <location>
        <begin position="264"/>
        <end position="282"/>
    </location>
</feature>
<feature type="transmembrane region" description="Helical" evidence="1">
    <location>
        <begin position="221"/>
        <end position="244"/>
    </location>
</feature>
<feature type="transmembrane region" description="Helical" evidence="1">
    <location>
        <begin position="12"/>
        <end position="28"/>
    </location>
</feature>
<feature type="transmembrane region" description="Helical" evidence="1">
    <location>
        <begin position="319"/>
        <end position="338"/>
    </location>
</feature>
<dbReference type="PANTHER" id="PTHR34289">
    <property type="entry name" value="PROTEIN, PUTATIVE (DUF819)-RELATED"/>
    <property type="match status" value="1"/>
</dbReference>